<reference evidence="5" key="1">
    <citation type="journal article" date="2019" name="Int. J. Syst. Evol. Microbiol.">
        <title>The Global Catalogue of Microorganisms (GCM) 10K type strain sequencing project: providing services to taxonomists for standard genome sequencing and annotation.</title>
        <authorList>
            <consortium name="The Broad Institute Genomics Platform"/>
            <consortium name="The Broad Institute Genome Sequencing Center for Infectious Disease"/>
            <person name="Wu L."/>
            <person name="Ma J."/>
        </authorList>
    </citation>
    <scope>NUCLEOTIDE SEQUENCE [LARGE SCALE GENOMIC DNA]</scope>
    <source>
        <strain evidence="5">KCTC 13128</strain>
    </source>
</reference>
<comment type="subcellular location">
    <subcellularLocation>
        <location evidence="3">Cytoplasm</location>
    </subcellularLocation>
</comment>
<dbReference type="RefSeq" id="WP_390269889.1">
    <property type="nucleotide sequence ID" value="NZ_JBHRSA010000025.1"/>
</dbReference>
<evidence type="ECO:0000256" key="1">
    <source>
        <dbReference type="ARBA" id="ARBA00007177"/>
    </source>
</evidence>
<evidence type="ECO:0000256" key="2">
    <source>
        <dbReference type="ARBA" id="ARBA00023186"/>
    </source>
</evidence>
<evidence type="ECO:0000313" key="5">
    <source>
        <dbReference type="Proteomes" id="UP001595279"/>
    </source>
</evidence>
<keyword evidence="2 3" id="KW-0143">Chaperone</keyword>
<comment type="caution">
    <text evidence="4">The sequence shown here is derived from an EMBL/GenBank/DDBJ whole genome shotgun (WGS) entry which is preliminary data.</text>
</comment>
<dbReference type="PANTHER" id="PTHR33643:SF1">
    <property type="entry name" value="UREASE ACCESSORY PROTEIN D"/>
    <property type="match status" value="1"/>
</dbReference>
<dbReference type="Pfam" id="PF01774">
    <property type="entry name" value="UreD"/>
    <property type="match status" value="1"/>
</dbReference>
<dbReference type="HAMAP" id="MF_01384">
    <property type="entry name" value="UreD"/>
    <property type="match status" value="1"/>
</dbReference>
<dbReference type="EMBL" id="JBHRSA010000025">
    <property type="protein sequence ID" value="MFC3039779.1"/>
    <property type="molecule type" value="Genomic_DNA"/>
</dbReference>
<proteinExistence type="inferred from homology"/>
<dbReference type="InterPro" id="IPR002669">
    <property type="entry name" value="UreD"/>
</dbReference>
<evidence type="ECO:0000256" key="3">
    <source>
        <dbReference type="HAMAP-Rule" id="MF_01384"/>
    </source>
</evidence>
<name>A0ABV7CU56_9BACI</name>
<gene>
    <name evidence="3" type="primary">ureD</name>
    <name evidence="4" type="ORF">ACFOGI_05905</name>
</gene>
<dbReference type="Proteomes" id="UP001595279">
    <property type="component" value="Unassembled WGS sequence"/>
</dbReference>
<keyword evidence="3" id="KW-0963">Cytoplasm</keyword>
<keyword evidence="3" id="KW-0996">Nickel insertion</keyword>
<protein>
    <recommendedName>
        <fullName evidence="3">Urease accessory protein UreD</fullName>
    </recommendedName>
</protein>
<comment type="function">
    <text evidence="3">Required for maturation of urease via the functional incorporation of the urease nickel metallocenter.</text>
</comment>
<evidence type="ECO:0000313" key="4">
    <source>
        <dbReference type="EMBL" id="MFC3039779.1"/>
    </source>
</evidence>
<accession>A0ABV7CU56</accession>
<organism evidence="4 5">
    <name type="scientific">Virgibacillus xinjiangensis</name>
    <dbReference type="NCBI Taxonomy" id="393090"/>
    <lineage>
        <taxon>Bacteria</taxon>
        <taxon>Bacillati</taxon>
        <taxon>Bacillota</taxon>
        <taxon>Bacilli</taxon>
        <taxon>Bacillales</taxon>
        <taxon>Bacillaceae</taxon>
        <taxon>Virgibacillus</taxon>
    </lineage>
</organism>
<sequence>MKSLTGSKTTSCFKGLSDMEVLDRNRAWTGELQLELSQKQNRTVSENVFFEGAFKVMQPIYLDHTGQLTYYLLNPGGGYLGGDTYSMDIRLNEEAYAILTTQSATKVYKTPGDHAYQYGRFSLGPGSLLEYTPDPLIVYREGVYQQHQQFYMDPRATLLSTDIITPGWSPSGKHFSYDKVDVLNEVFIDGQLEVMDRFVLEPNKKNVASYGHMEGYSHLGSMMMISPFVTDGIIESLHDLVDHKEINFGLSRTPVPGLSLRVLANRTQDIEEVFTACQNYIRRTLFDASPVFLRKY</sequence>
<dbReference type="PANTHER" id="PTHR33643">
    <property type="entry name" value="UREASE ACCESSORY PROTEIN D"/>
    <property type="match status" value="1"/>
</dbReference>
<keyword evidence="5" id="KW-1185">Reference proteome</keyword>
<comment type="similarity">
    <text evidence="1 3">Belongs to the UreD family.</text>
</comment>
<comment type="subunit">
    <text evidence="3">UreD, UreF and UreG form a complex that acts as a GTP-hydrolysis-dependent molecular chaperone, activating the urease apoprotein by helping to assemble the nickel containing metallocenter of UreC. The UreE protein probably delivers the nickel.</text>
</comment>